<feature type="active site" description="S-methylcysteine intermediate" evidence="13">
    <location>
        <position position="365"/>
    </location>
</feature>
<dbReference type="EC" id="2.1.1.192" evidence="13"/>
<feature type="binding site" evidence="13">
    <location>
        <begin position="246"/>
        <end position="248"/>
    </location>
    <ligand>
        <name>S-adenosyl-L-methionine</name>
        <dbReference type="ChEBI" id="CHEBI:59789"/>
    </ligand>
</feature>
<evidence type="ECO:0000256" key="14">
    <source>
        <dbReference type="SAM" id="MobiDB-lite"/>
    </source>
</evidence>
<dbReference type="InterPro" id="IPR040072">
    <property type="entry name" value="Methyltransferase_A"/>
</dbReference>
<evidence type="ECO:0000256" key="11">
    <source>
        <dbReference type="ARBA" id="ARBA00023014"/>
    </source>
</evidence>
<evidence type="ECO:0000256" key="3">
    <source>
        <dbReference type="ARBA" id="ARBA00022485"/>
    </source>
</evidence>
<keyword evidence="7 13" id="KW-0808">Transferase</keyword>
<comment type="catalytic activity">
    <reaction evidence="13">
        <text>adenosine(37) in tRNA + 2 reduced [2Fe-2S]-[ferredoxin] + 2 S-adenosyl-L-methionine = 2-methyladenosine(37) in tRNA + 5'-deoxyadenosine + L-methionine + 2 oxidized [2Fe-2S]-[ferredoxin] + S-adenosyl-L-homocysteine</text>
        <dbReference type="Rhea" id="RHEA:43332"/>
        <dbReference type="Rhea" id="RHEA-COMP:10000"/>
        <dbReference type="Rhea" id="RHEA-COMP:10001"/>
        <dbReference type="Rhea" id="RHEA-COMP:10162"/>
        <dbReference type="Rhea" id="RHEA-COMP:10485"/>
        <dbReference type="ChEBI" id="CHEBI:17319"/>
        <dbReference type="ChEBI" id="CHEBI:33737"/>
        <dbReference type="ChEBI" id="CHEBI:33738"/>
        <dbReference type="ChEBI" id="CHEBI:57844"/>
        <dbReference type="ChEBI" id="CHEBI:57856"/>
        <dbReference type="ChEBI" id="CHEBI:59789"/>
        <dbReference type="ChEBI" id="CHEBI:74411"/>
        <dbReference type="ChEBI" id="CHEBI:74497"/>
        <dbReference type="EC" id="2.1.1.192"/>
    </reaction>
</comment>
<dbReference type="GO" id="GO:0008168">
    <property type="term" value="F:methyltransferase activity"/>
    <property type="evidence" value="ECO:0007669"/>
    <property type="project" value="UniProtKB-KW"/>
</dbReference>
<keyword evidence="9 13" id="KW-0479">Metal-binding</keyword>
<keyword evidence="5 13" id="KW-0698">rRNA processing</keyword>
<reference evidence="16 17" key="1">
    <citation type="submission" date="2022-10" db="EMBL/GenBank/DDBJ databases">
        <title>Luteolibacter arcticus strain CCTCC AB 2014275, whole genome shotgun sequencing project.</title>
        <authorList>
            <person name="Zhao G."/>
            <person name="Shen L."/>
        </authorList>
    </citation>
    <scope>NUCLEOTIDE SEQUENCE [LARGE SCALE GENOMIC DNA]</scope>
    <source>
        <strain evidence="16 17">CCTCC AB 2014275</strain>
    </source>
</reference>
<dbReference type="InterPro" id="IPR007197">
    <property type="entry name" value="rSAM"/>
</dbReference>
<feature type="binding site" evidence="13">
    <location>
        <position position="223"/>
    </location>
    <ligand>
        <name>S-adenosyl-L-methionine</name>
        <dbReference type="ChEBI" id="CHEBI:59789"/>
    </ligand>
</feature>
<feature type="binding site" evidence="13">
    <location>
        <position position="322"/>
    </location>
    <ligand>
        <name>S-adenosyl-L-methionine</name>
        <dbReference type="ChEBI" id="CHEBI:59789"/>
    </ligand>
</feature>
<evidence type="ECO:0000256" key="2">
    <source>
        <dbReference type="ARBA" id="ARBA00007544"/>
    </source>
</evidence>
<keyword evidence="6 13" id="KW-0489">Methyltransferase</keyword>
<organism evidence="16 17">
    <name type="scientific">Luteolibacter arcticus</name>
    <dbReference type="NCBI Taxonomy" id="1581411"/>
    <lineage>
        <taxon>Bacteria</taxon>
        <taxon>Pseudomonadati</taxon>
        <taxon>Verrucomicrobiota</taxon>
        <taxon>Verrucomicrobiia</taxon>
        <taxon>Verrucomicrobiales</taxon>
        <taxon>Verrucomicrobiaceae</taxon>
        <taxon>Luteolibacter</taxon>
    </lineage>
</organism>
<dbReference type="CDD" id="cd01335">
    <property type="entry name" value="Radical_SAM"/>
    <property type="match status" value="1"/>
</dbReference>
<evidence type="ECO:0000256" key="1">
    <source>
        <dbReference type="ARBA" id="ARBA00004496"/>
    </source>
</evidence>
<comment type="subcellular location">
    <subcellularLocation>
        <location evidence="1 13">Cytoplasm</location>
    </subcellularLocation>
</comment>
<evidence type="ECO:0000313" key="16">
    <source>
        <dbReference type="EMBL" id="MCW1923640.1"/>
    </source>
</evidence>
<comment type="function">
    <text evidence="13">Specifically methylates position 2 of adenine 2503 in 23S rRNA and position 2 of adenine 37 in tRNAs.</text>
</comment>
<dbReference type="SFLD" id="SFLDS00029">
    <property type="entry name" value="Radical_SAM"/>
    <property type="match status" value="1"/>
</dbReference>
<gene>
    <name evidence="13 16" type="primary">rlmN</name>
    <name evidence="16" type="ORF">OKA05_13830</name>
</gene>
<accession>A0ABT3GJE4</accession>
<keyword evidence="10 13" id="KW-0408">Iron</keyword>
<feature type="binding site" evidence="13">
    <location>
        <position position="139"/>
    </location>
    <ligand>
        <name>[4Fe-4S] cluster</name>
        <dbReference type="ChEBI" id="CHEBI:49883"/>
        <note>4Fe-4S-S-AdoMet</note>
    </ligand>
</feature>
<comment type="cofactor">
    <cofactor evidence="13">
        <name>[4Fe-4S] cluster</name>
        <dbReference type="ChEBI" id="CHEBI:49883"/>
    </cofactor>
    <text evidence="13">Binds 1 [4Fe-4S] cluster. The cluster is coordinated with 3 cysteines and an exchangeable S-adenosyl-L-methionine.</text>
</comment>
<sequence length="377" mass="40935">MDKSGLMPPLGEGMEGASMTTPTPRSLHDFSFHEIEGVLRASGLSAHHAKALWRAVLRENELDLASRDFSPPLKEWVESHVGEGKAFFLDAPEVVDETHSSDGLTRKFLLRHRDGQTTETVLMGYDGRFTACVSSQAGCAMGCVFCATGQMGFVRHLRPGEIVAQVLHARRVLAATQPDKRIRNLVLMGMGEPLHNYDSVIQALGILSNVRGTSIGPSRISISTVGVVPGILRLAEEGQPYRLAVSLHGSTEEERSALVPASKKWSLAELIATCRKYGEVTGKRIFFEWTLIAGKNDSPDTAHRLAELLKGMEAHVNLIPLNPTTGFDGTAAAVESGREFQRILLDAGFPCTFRQRRGIDVAAGCGQLKAAKVRAAR</sequence>
<evidence type="ECO:0000256" key="8">
    <source>
        <dbReference type="ARBA" id="ARBA00022691"/>
    </source>
</evidence>
<dbReference type="SUPFAM" id="SSF102114">
    <property type="entry name" value="Radical SAM enzymes"/>
    <property type="match status" value="1"/>
</dbReference>
<dbReference type="Gene3D" id="3.20.20.70">
    <property type="entry name" value="Aldolase class I"/>
    <property type="match status" value="1"/>
</dbReference>
<evidence type="ECO:0000256" key="13">
    <source>
        <dbReference type="HAMAP-Rule" id="MF_01849"/>
    </source>
</evidence>
<evidence type="ECO:0000259" key="15">
    <source>
        <dbReference type="PROSITE" id="PS51918"/>
    </source>
</evidence>
<comment type="catalytic activity">
    <reaction evidence="13">
        <text>adenosine(2503) in 23S rRNA + 2 reduced [2Fe-2S]-[ferredoxin] + 2 S-adenosyl-L-methionine = 2-methyladenosine(2503) in 23S rRNA + 5'-deoxyadenosine + L-methionine + 2 oxidized [2Fe-2S]-[ferredoxin] + S-adenosyl-L-homocysteine</text>
        <dbReference type="Rhea" id="RHEA:42916"/>
        <dbReference type="Rhea" id="RHEA-COMP:10000"/>
        <dbReference type="Rhea" id="RHEA-COMP:10001"/>
        <dbReference type="Rhea" id="RHEA-COMP:10152"/>
        <dbReference type="Rhea" id="RHEA-COMP:10282"/>
        <dbReference type="ChEBI" id="CHEBI:17319"/>
        <dbReference type="ChEBI" id="CHEBI:33737"/>
        <dbReference type="ChEBI" id="CHEBI:33738"/>
        <dbReference type="ChEBI" id="CHEBI:57844"/>
        <dbReference type="ChEBI" id="CHEBI:57856"/>
        <dbReference type="ChEBI" id="CHEBI:59789"/>
        <dbReference type="ChEBI" id="CHEBI:74411"/>
        <dbReference type="ChEBI" id="CHEBI:74497"/>
        <dbReference type="EC" id="2.1.1.192"/>
    </reaction>
</comment>
<evidence type="ECO:0000313" key="17">
    <source>
        <dbReference type="Proteomes" id="UP001320876"/>
    </source>
</evidence>
<dbReference type="SFLD" id="SFLDF00275">
    <property type="entry name" value="adenosine_C2_methyltransferase"/>
    <property type="match status" value="1"/>
</dbReference>
<keyword evidence="4 13" id="KW-0963">Cytoplasm</keyword>
<dbReference type="PROSITE" id="PS51918">
    <property type="entry name" value="RADICAL_SAM"/>
    <property type="match status" value="1"/>
</dbReference>
<feature type="domain" description="Radical SAM core" evidence="15">
    <location>
        <begin position="125"/>
        <end position="360"/>
    </location>
</feature>
<proteinExistence type="inferred from homology"/>
<dbReference type="InterPro" id="IPR058240">
    <property type="entry name" value="rSAM_sf"/>
</dbReference>
<keyword evidence="11 13" id="KW-0411">Iron-sulfur</keyword>
<comment type="caution">
    <text evidence="13">Lacks conserved residue(s) required for the propagation of feature annotation.</text>
</comment>
<dbReference type="PIRSF" id="PIRSF006004">
    <property type="entry name" value="CHP00048"/>
    <property type="match status" value="1"/>
</dbReference>
<dbReference type="InterPro" id="IPR004383">
    <property type="entry name" value="rRNA_lsu_MTrfase_RlmN/Cfr"/>
</dbReference>
<dbReference type="SFLD" id="SFLDG01062">
    <property type="entry name" value="methyltransferase_(Class_A)"/>
    <property type="match status" value="1"/>
</dbReference>
<dbReference type="Pfam" id="PF04055">
    <property type="entry name" value="Radical_SAM"/>
    <property type="match status" value="1"/>
</dbReference>
<keyword evidence="3 13" id="KW-0004">4Fe-4S</keyword>
<protein>
    <recommendedName>
        <fullName evidence="13">Probable dual-specificity RNA methyltransferase RlmN</fullName>
        <ecNumber evidence="13">2.1.1.192</ecNumber>
    </recommendedName>
    <alternativeName>
        <fullName evidence="13">23S rRNA (adenine(2503)-C(2))-methyltransferase</fullName>
    </alternativeName>
    <alternativeName>
        <fullName evidence="13">23S rRNA m2A2503 methyltransferase</fullName>
    </alternativeName>
    <alternativeName>
        <fullName evidence="13">Ribosomal RNA large subunit methyltransferase N</fullName>
    </alternativeName>
    <alternativeName>
        <fullName evidence="13">tRNA (adenine(37)-C(2))-methyltransferase</fullName>
    </alternativeName>
    <alternativeName>
        <fullName evidence="13">tRNA m2A37 methyltransferase</fullName>
    </alternativeName>
</protein>
<evidence type="ECO:0000256" key="10">
    <source>
        <dbReference type="ARBA" id="ARBA00023004"/>
    </source>
</evidence>
<evidence type="ECO:0000256" key="6">
    <source>
        <dbReference type="ARBA" id="ARBA00022603"/>
    </source>
</evidence>
<evidence type="ECO:0000256" key="7">
    <source>
        <dbReference type="ARBA" id="ARBA00022679"/>
    </source>
</evidence>
<dbReference type="HAMAP" id="MF_01849">
    <property type="entry name" value="RNA_methyltr_RlmN"/>
    <property type="match status" value="1"/>
</dbReference>
<feature type="binding site" evidence="13">
    <location>
        <position position="146"/>
    </location>
    <ligand>
        <name>[4Fe-4S] cluster</name>
        <dbReference type="ChEBI" id="CHEBI:49883"/>
        <note>4Fe-4S-S-AdoMet</note>
    </ligand>
</feature>
<keyword evidence="12 13" id="KW-1015">Disulfide bond</keyword>
<comment type="caution">
    <text evidence="16">The sequence shown here is derived from an EMBL/GenBank/DDBJ whole genome shotgun (WGS) entry which is preliminary data.</text>
</comment>
<dbReference type="Proteomes" id="UP001320876">
    <property type="component" value="Unassembled WGS sequence"/>
</dbReference>
<comment type="similarity">
    <text evidence="2 13">Belongs to the radical SAM superfamily. RlmN family.</text>
</comment>
<comment type="miscellaneous">
    <text evidence="13">Reaction proceeds by a ping-pong mechanism involving intermediate methylation of a conserved cysteine residue.</text>
</comment>
<keyword evidence="8 13" id="KW-0949">S-adenosyl-L-methionine</keyword>
<evidence type="ECO:0000256" key="4">
    <source>
        <dbReference type="ARBA" id="ARBA00022490"/>
    </source>
</evidence>
<evidence type="ECO:0000256" key="5">
    <source>
        <dbReference type="ARBA" id="ARBA00022552"/>
    </source>
</evidence>
<dbReference type="EMBL" id="JAPDDT010000005">
    <property type="protein sequence ID" value="MCW1923640.1"/>
    <property type="molecule type" value="Genomic_DNA"/>
</dbReference>
<dbReference type="NCBIfam" id="TIGR00048">
    <property type="entry name" value="rRNA_mod_RlmN"/>
    <property type="match status" value="1"/>
</dbReference>
<dbReference type="GO" id="GO:0032259">
    <property type="term" value="P:methylation"/>
    <property type="evidence" value="ECO:0007669"/>
    <property type="project" value="UniProtKB-KW"/>
</dbReference>
<feature type="active site" description="Proton acceptor" evidence="13">
    <location>
        <position position="119"/>
    </location>
</feature>
<keyword evidence="17" id="KW-1185">Reference proteome</keyword>
<feature type="binding site" evidence="13">
    <location>
        <position position="143"/>
    </location>
    <ligand>
        <name>[4Fe-4S] cluster</name>
        <dbReference type="ChEBI" id="CHEBI:49883"/>
        <note>4Fe-4S-S-AdoMet</note>
    </ligand>
</feature>
<dbReference type="InterPro" id="IPR013785">
    <property type="entry name" value="Aldolase_TIM"/>
</dbReference>
<dbReference type="InterPro" id="IPR027492">
    <property type="entry name" value="RNA_MTrfase_RlmN"/>
</dbReference>
<dbReference type="PANTHER" id="PTHR30544">
    <property type="entry name" value="23S RRNA METHYLTRANSFERASE"/>
    <property type="match status" value="1"/>
</dbReference>
<name>A0ABT3GJE4_9BACT</name>
<feature type="region of interest" description="Disordered" evidence="14">
    <location>
        <begin position="1"/>
        <end position="25"/>
    </location>
</feature>
<keyword evidence="13" id="KW-0819">tRNA processing</keyword>
<evidence type="ECO:0000256" key="12">
    <source>
        <dbReference type="ARBA" id="ARBA00023157"/>
    </source>
</evidence>
<feature type="binding site" evidence="13">
    <location>
        <begin position="191"/>
        <end position="192"/>
    </location>
    <ligand>
        <name>S-adenosyl-L-methionine</name>
        <dbReference type="ChEBI" id="CHEBI:59789"/>
    </ligand>
</feature>
<dbReference type="PANTHER" id="PTHR30544:SF5">
    <property type="entry name" value="RADICAL SAM CORE DOMAIN-CONTAINING PROTEIN"/>
    <property type="match status" value="1"/>
</dbReference>
<evidence type="ECO:0000256" key="9">
    <source>
        <dbReference type="ARBA" id="ARBA00022723"/>
    </source>
</evidence>